<dbReference type="Proteomes" id="UP000054144">
    <property type="component" value="Unassembled WGS sequence"/>
</dbReference>
<dbReference type="Gene3D" id="1.25.40.10">
    <property type="entry name" value="Tetratricopeptide repeat domain"/>
    <property type="match status" value="1"/>
</dbReference>
<reference evidence="2 3" key="1">
    <citation type="journal article" date="2015" name="Fungal Genet. Biol.">
        <title>Evolution of novel wood decay mechanisms in Agaricales revealed by the genome sequences of Fistulina hepatica and Cylindrobasidium torrendii.</title>
        <authorList>
            <person name="Floudas D."/>
            <person name="Held B.W."/>
            <person name="Riley R."/>
            <person name="Nagy L.G."/>
            <person name="Koehler G."/>
            <person name="Ransdell A.S."/>
            <person name="Younus H."/>
            <person name="Chow J."/>
            <person name="Chiniquy J."/>
            <person name="Lipzen A."/>
            <person name="Tritt A."/>
            <person name="Sun H."/>
            <person name="Haridas S."/>
            <person name="LaButti K."/>
            <person name="Ohm R.A."/>
            <person name="Kues U."/>
            <person name="Blanchette R.A."/>
            <person name="Grigoriev I.V."/>
            <person name="Minto R.E."/>
            <person name="Hibbett D.S."/>
        </authorList>
    </citation>
    <scope>NUCLEOTIDE SEQUENCE [LARGE SCALE GENOMIC DNA]</scope>
    <source>
        <strain evidence="2 3">ATCC 64428</strain>
    </source>
</reference>
<dbReference type="OrthoDB" id="185373at2759"/>
<evidence type="ECO:0000313" key="2">
    <source>
        <dbReference type="EMBL" id="KIY52145.1"/>
    </source>
</evidence>
<gene>
    <name evidence="2" type="ORF">FISHEDRAFT_70103</name>
</gene>
<protein>
    <submittedName>
        <fullName evidence="2">Uncharacterized protein</fullName>
    </submittedName>
</protein>
<evidence type="ECO:0000313" key="3">
    <source>
        <dbReference type="Proteomes" id="UP000054144"/>
    </source>
</evidence>
<accession>A0A0D7AJW0</accession>
<evidence type="ECO:0000256" key="1">
    <source>
        <dbReference type="SAM" id="MobiDB-lite"/>
    </source>
</evidence>
<proteinExistence type="predicted"/>
<dbReference type="EMBL" id="KN881645">
    <property type="protein sequence ID" value="KIY52145.1"/>
    <property type="molecule type" value="Genomic_DNA"/>
</dbReference>
<dbReference type="AlphaFoldDB" id="A0A0D7AJW0"/>
<keyword evidence="3" id="KW-1185">Reference proteome</keyword>
<dbReference type="InterPro" id="IPR011990">
    <property type="entry name" value="TPR-like_helical_dom_sf"/>
</dbReference>
<feature type="region of interest" description="Disordered" evidence="1">
    <location>
        <begin position="39"/>
        <end position="62"/>
    </location>
</feature>
<organism evidence="2 3">
    <name type="scientific">Fistulina hepatica ATCC 64428</name>
    <dbReference type="NCBI Taxonomy" id="1128425"/>
    <lineage>
        <taxon>Eukaryota</taxon>
        <taxon>Fungi</taxon>
        <taxon>Dikarya</taxon>
        <taxon>Basidiomycota</taxon>
        <taxon>Agaricomycotina</taxon>
        <taxon>Agaricomycetes</taxon>
        <taxon>Agaricomycetidae</taxon>
        <taxon>Agaricales</taxon>
        <taxon>Fistulinaceae</taxon>
        <taxon>Fistulina</taxon>
    </lineage>
</organism>
<name>A0A0D7AJW0_9AGAR</name>
<sequence length="666" mass="75143">MFHWPTELLQLTTSHRLRPLPRCPLSVFTRCYSTPAHQAVHSGAKSSRQRPSPLKTKHHASSLSEDSLLKKIDSYVQQVGTDIRIPIEVQLQDDLNHYSATKTADDARWTQVSEQLVLEKVMALLMLNNCFELAESVYDRMRRLGHTPSPAAAAEAAVMRFCRSIKSSSGPSNTPSVYQDVKRAFSHPSYNESLFLHVLHILKSMDAGAAPTAEVIDLFLKARAPSFVPSRMLVSKYVEALTASGATQRATEIIQRYVFDESHPGAFDPGAAAPYAAILRGLSDVPPDAADAADQMVNYSLQLMRMRGIDTDVDIFNALILRELHRENWAKVFHLYDVIQGLAGITAGPGAEPRYMLLPDSATFQNMFYALAMVHRPLLTRKSRRQIQEYLINVLPRGAVHTYQLYHDMLCTQFNSMFKRKSSSLSLAYASLHSALRCFLALRNYAGAVVVIQNFSRFGIAVQPPTYFYVIRHIIARIHDDLVDNSEQDNPDGYNSNWVNIFLGGEVDNAASWEDDALATRILQWGIDSVDLPVDCTYSPTRTASTAASSRLPSIPTWEKIKDESPTSRYLIPNSAPLENLLRRAVWACFCDKWDTLARESPEARELDQQTPDDRVKYSVEKAAKAMVPENIRFWVWHQDWRRGVTRIPQKPVAARLKTLRFTRYG</sequence>